<dbReference type="SUPFAM" id="SSF51604">
    <property type="entry name" value="Enolase C-terminal domain-like"/>
    <property type="match status" value="1"/>
</dbReference>
<dbReference type="HAMAP" id="MF_01288">
    <property type="entry name" value="Rhamnon_dehydrat"/>
    <property type="match status" value="1"/>
</dbReference>
<evidence type="ECO:0000313" key="10">
    <source>
        <dbReference type="EMBL" id="PPC78555.1"/>
    </source>
</evidence>
<dbReference type="FunFam" id="3.20.20.120:FF:000005">
    <property type="entry name" value="Putative L-rhamnonate dehydratase"/>
    <property type="match status" value="1"/>
</dbReference>
<evidence type="ECO:0000256" key="1">
    <source>
        <dbReference type="ARBA" id="ARBA00022723"/>
    </source>
</evidence>
<evidence type="ECO:0000259" key="9">
    <source>
        <dbReference type="SMART" id="SM00922"/>
    </source>
</evidence>
<gene>
    <name evidence="8" type="primary">rhmD</name>
    <name evidence="10" type="ORF">C4K68_04620</name>
</gene>
<feature type="binding site" evidence="8">
    <location>
        <position position="48"/>
    </location>
    <ligand>
        <name>substrate</name>
    </ligand>
</feature>
<comment type="catalytic activity">
    <reaction evidence="8">
        <text>L-rhamnonate = 2-dehydro-3-deoxy-L-rhamnonate + H2O</text>
        <dbReference type="Rhea" id="RHEA:23080"/>
        <dbReference type="ChEBI" id="CHEBI:15377"/>
        <dbReference type="ChEBI" id="CHEBI:58118"/>
        <dbReference type="ChEBI" id="CHEBI:58371"/>
        <dbReference type="EC" id="4.2.1.90"/>
    </reaction>
</comment>
<evidence type="ECO:0000256" key="3">
    <source>
        <dbReference type="ARBA" id="ARBA00023239"/>
    </source>
</evidence>
<dbReference type="InterPro" id="IPR013341">
    <property type="entry name" value="Mandelate_racemase_N_dom"/>
</dbReference>
<evidence type="ECO:0000256" key="7">
    <source>
        <dbReference type="ARBA" id="ARBA00074351"/>
    </source>
</evidence>
<dbReference type="InterPro" id="IPR023444">
    <property type="entry name" value="L-Rhamnon_dehydrat"/>
</dbReference>
<evidence type="ECO:0000256" key="8">
    <source>
        <dbReference type="HAMAP-Rule" id="MF_01288"/>
    </source>
</evidence>
<feature type="binding site" evidence="8">
    <location>
        <position position="268"/>
    </location>
    <ligand>
        <name>Mg(2+)</name>
        <dbReference type="ChEBI" id="CHEBI:18420"/>
    </ligand>
</feature>
<feature type="binding site" evidence="8">
    <location>
        <position position="240"/>
    </location>
    <ligand>
        <name>Mg(2+)</name>
        <dbReference type="ChEBI" id="CHEBI:18420"/>
    </ligand>
</feature>
<dbReference type="SFLD" id="SFLDS00001">
    <property type="entry name" value="Enolase"/>
    <property type="match status" value="1"/>
</dbReference>
<evidence type="ECO:0000256" key="5">
    <source>
        <dbReference type="ARBA" id="ARBA00063011"/>
    </source>
</evidence>
<comment type="subunit">
    <text evidence="5 8">Homooctamer; tetramer of dimers.</text>
</comment>
<dbReference type="PROSITE" id="PS00908">
    <property type="entry name" value="MR_MLE_1"/>
    <property type="match status" value="1"/>
</dbReference>
<protein>
    <recommendedName>
        <fullName evidence="7 8">L-rhamnonate dehydratase</fullName>
        <shortName evidence="8">RhamD</shortName>
        <ecNumber evidence="6 8">4.2.1.90</ecNumber>
    </recommendedName>
</protein>
<dbReference type="NCBIfam" id="NF011968">
    <property type="entry name" value="PRK15440.1"/>
    <property type="match status" value="1"/>
</dbReference>
<dbReference type="InterPro" id="IPR029065">
    <property type="entry name" value="Enolase_C-like"/>
</dbReference>
<dbReference type="SFLD" id="SFLDF00006">
    <property type="entry name" value="rhamnonate_dehydratase"/>
    <property type="match status" value="1"/>
</dbReference>
<comment type="cofactor">
    <cofactor evidence="8">
        <name>Mg(2+)</name>
        <dbReference type="ChEBI" id="CHEBI:18420"/>
    </cofactor>
    <text evidence="8">Binds 1 Mg(2+) ion per subunit.</text>
</comment>
<dbReference type="AlphaFoldDB" id="A0A2S5KV37"/>
<dbReference type="SFLD" id="SFLDG00179">
    <property type="entry name" value="mandelate_racemase"/>
    <property type="match status" value="1"/>
</dbReference>
<proteinExistence type="inferred from homology"/>
<dbReference type="SMART" id="SM00922">
    <property type="entry name" value="MR_MLE"/>
    <property type="match status" value="1"/>
</dbReference>
<sequence length="394" mass="44343">MNMPVIKSVKAYVVRGGGADYHDQGNDHWIDDHISTPMSKYPQYKQSRKSFGINVLGTLVVEIEASNGDVGIGVTTAGEIGAYIVEKHLARFLEGARVTDIERIWDQMYNATLYYGRKGVVLNTISGVDLALWDLLGQVRKEPVHQLLGGAVREQMPFYATGARPDLAKEMGFIGGKMPLQYGPSDGEEGMRKNLEKIRTMRERVGDDFWLMLDCWMSLDVNYATRLAQQAWLYGLKWIEEALPPDDYWGYAELRKQVPQGMLVTTGEHEATRWGFRMLMEMQCCDIIQPDVGWCGGLTELIKISALADAHNKLVVPHGSSVYSYHFVFTRHNSPFAEFLMMDAAAEKVVPMFTPLLLDEPVPVNGRLSISALDKPGFGVRLNPECQLHRPFEH</sequence>
<dbReference type="GO" id="GO:0000287">
    <property type="term" value="F:magnesium ion binding"/>
    <property type="evidence" value="ECO:0007669"/>
    <property type="project" value="UniProtKB-UniRule"/>
</dbReference>
<comment type="similarity">
    <text evidence="4 8">Belongs to the mandelate racemase/muconate lactonizing enzyme family. RhamD subfamily.</text>
</comment>
<dbReference type="SUPFAM" id="SSF54826">
    <property type="entry name" value="Enolase N-terminal domain-like"/>
    <property type="match status" value="1"/>
</dbReference>
<name>A0A2S5KV37_9PROT</name>
<evidence type="ECO:0000256" key="4">
    <source>
        <dbReference type="ARBA" id="ARBA00061339"/>
    </source>
</evidence>
<dbReference type="EC" id="4.2.1.90" evidence="6 8"/>
<feature type="domain" description="Mandelate racemase/muconate lactonizing enzyme C-terminal" evidence="9">
    <location>
        <begin position="160"/>
        <end position="261"/>
    </location>
</feature>
<dbReference type="InterPro" id="IPR029017">
    <property type="entry name" value="Enolase-like_N"/>
</dbReference>
<dbReference type="GO" id="GO:0009063">
    <property type="term" value="P:amino acid catabolic process"/>
    <property type="evidence" value="ECO:0007669"/>
    <property type="project" value="InterPro"/>
</dbReference>
<feature type="site" description="Transition state stabilizer" evidence="8">
    <location>
        <position position="338"/>
    </location>
</feature>
<dbReference type="GO" id="GO:0016052">
    <property type="term" value="P:carbohydrate catabolic process"/>
    <property type="evidence" value="ECO:0007669"/>
    <property type="project" value="TreeGrafter"/>
</dbReference>
<evidence type="ECO:0000256" key="2">
    <source>
        <dbReference type="ARBA" id="ARBA00022842"/>
    </source>
</evidence>
<dbReference type="CDD" id="cd03327">
    <property type="entry name" value="MR_like_2"/>
    <property type="match status" value="1"/>
</dbReference>
<comment type="caution">
    <text evidence="10">The sequence shown here is derived from an EMBL/GenBank/DDBJ whole genome shotgun (WGS) entry which is preliminary data.</text>
</comment>
<reference evidence="10 11" key="1">
    <citation type="submission" date="2018-02" db="EMBL/GenBank/DDBJ databases">
        <title>novel marine gammaproteobacteria from coastal saline agro ecosystem.</title>
        <authorList>
            <person name="Krishnan R."/>
            <person name="Ramesh Kumar N."/>
        </authorList>
    </citation>
    <scope>NUCLEOTIDE SEQUENCE [LARGE SCALE GENOMIC DNA]</scope>
    <source>
        <strain evidence="10 11">228</strain>
    </source>
</reference>
<dbReference type="InterPro" id="IPR036849">
    <property type="entry name" value="Enolase-like_C_sf"/>
</dbReference>
<dbReference type="Gene3D" id="3.30.390.10">
    <property type="entry name" value="Enolase-like, N-terminal domain"/>
    <property type="match status" value="1"/>
</dbReference>
<accession>A0A2S5KV37</accession>
<dbReference type="EMBL" id="PRLP01000014">
    <property type="protein sequence ID" value="PPC78555.1"/>
    <property type="molecule type" value="Genomic_DNA"/>
</dbReference>
<dbReference type="Proteomes" id="UP000238196">
    <property type="component" value="Unassembled WGS sequence"/>
</dbReference>
<feature type="binding site" evidence="8">
    <location>
        <position position="22"/>
    </location>
    <ligand>
        <name>substrate</name>
    </ligand>
</feature>
<comment type="miscellaneous">
    <text evidence="8">Reaction proceeds via a syn dehydration.</text>
</comment>
<evidence type="ECO:0000313" key="11">
    <source>
        <dbReference type="Proteomes" id="UP000238196"/>
    </source>
</evidence>
<dbReference type="OrthoDB" id="9802699at2"/>
<dbReference type="Pfam" id="PF13378">
    <property type="entry name" value="MR_MLE_C"/>
    <property type="match status" value="1"/>
</dbReference>
<dbReference type="InterPro" id="IPR013342">
    <property type="entry name" value="Mandelate_racemase_C"/>
</dbReference>
<feature type="binding site" evidence="8">
    <location>
        <position position="338"/>
    </location>
    <ligand>
        <name>substrate</name>
    </ligand>
</feature>
<dbReference type="Pfam" id="PF02746">
    <property type="entry name" value="MR_MLE_N"/>
    <property type="match status" value="1"/>
</dbReference>
<feature type="site" description="Increases basicity of active site His" evidence="8">
    <location>
        <position position="291"/>
    </location>
</feature>
<keyword evidence="2 8" id="KW-0460">Magnesium</keyword>
<organism evidence="10 11">
    <name type="scientific">Proteobacteria bacterium 228</name>
    <dbReference type="NCBI Taxonomy" id="2083153"/>
    <lineage>
        <taxon>Bacteria</taxon>
        <taxon>Pseudomonadati</taxon>
        <taxon>Pseudomonadota</taxon>
    </lineage>
</organism>
<keyword evidence="3 8" id="KW-0456">Lyase</keyword>
<dbReference type="InterPro" id="IPR046945">
    <property type="entry name" value="RHMD-like"/>
</dbReference>
<comment type="function">
    <text evidence="8">Catalyzes the dehydration of L-rhamnonate to 2-keto-3-deoxy-L-rhamnonate (KDR).</text>
</comment>
<feature type="binding site" evidence="8">
    <location>
        <position position="214"/>
    </location>
    <ligand>
        <name>Mg(2+)</name>
        <dbReference type="ChEBI" id="CHEBI:18420"/>
    </ligand>
</feature>
<dbReference type="InterPro" id="IPR018110">
    <property type="entry name" value="Mandel_Rmase/mucon_lact_enz_CS"/>
</dbReference>
<feature type="active site" description="Proton acceptor" evidence="8">
    <location>
        <position position="318"/>
    </location>
</feature>
<dbReference type="GO" id="GO:0050032">
    <property type="term" value="F:L-rhamnonate dehydratase activity"/>
    <property type="evidence" value="ECO:0007669"/>
    <property type="project" value="UniProtKB-UniRule"/>
</dbReference>
<evidence type="ECO:0000256" key="6">
    <source>
        <dbReference type="ARBA" id="ARBA00067087"/>
    </source>
</evidence>
<keyword evidence="1 8" id="KW-0479">Metal-binding</keyword>
<dbReference type="PANTHER" id="PTHR13794">
    <property type="entry name" value="ENOLASE SUPERFAMILY, MANDELATE RACEMASE"/>
    <property type="match status" value="1"/>
</dbReference>
<dbReference type="PANTHER" id="PTHR13794:SF58">
    <property type="entry name" value="MITOCHONDRIAL ENOLASE SUPERFAMILY MEMBER 1"/>
    <property type="match status" value="1"/>
</dbReference>
<dbReference type="Gene3D" id="3.20.20.120">
    <property type="entry name" value="Enolase-like C-terminal domain"/>
    <property type="match status" value="1"/>
</dbReference>